<keyword evidence="2" id="KW-0472">Membrane</keyword>
<feature type="domain" description="NodB homology" evidence="3">
    <location>
        <begin position="249"/>
        <end position="425"/>
    </location>
</feature>
<dbReference type="PANTHER" id="PTHR34216">
    <property type="match status" value="1"/>
</dbReference>
<keyword evidence="1" id="KW-0732">Signal</keyword>
<keyword evidence="5" id="KW-1185">Reference proteome</keyword>
<evidence type="ECO:0000259" key="3">
    <source>
        <dbReference type="PROSITE" id="PS51677"/>
    </source>
</evidence>
<dbReference type="InterPro" id="IPR051398">
    <property type="entry name" value="Polysacch_Deacetylase"/>
</dbReference>
<dbReference type="EMBL" id="RXNR01000001">
    <property type="protein sequence ID" value="RTQ96583.1"/>
    <property type="molecule type" value="Genomic_DNA"/>
</dbReference>
<dbReference type="Gene3D" id="3.20.20.370">
    <property type="entry name" value="Glycoside hydrolase/deacetylase"/>
    <property type="match status" value="1"/>
</dbReference>
<gene>
    <name evidence="4" type="ORF">EKG35_00600</name>
</gene>
<keyword evidence="2" id="KW-0812">Transmembrane</keyword>
<evidence type="ECO:0000313" key="5">
    <source>
        <dbReference type="Proteomes" id="UP000276349"/>
    </source>
</evidence>
<proteinExistence type="predicted"/>
<accession>A0A3S0HQC2</accession>
<protein>
    <recommendedName>
        <fullName evidence="3">NodB homology domain-containing protein</fullName>
    </recommendedName>
</protein>
<evidence type="ECO:0000256" key="2">
    <source>
        <dbReference type="SAM" id="Phobius"/>
    </source>
</evidence>
<reference evidence="4 5" key="1">
    <citation type="submission" date="2018-12" db="EMBL/GenBank/DDBJ databases">
        <authorList>
            <person name="Yu L."/>
        </authorList>
    </citation>
    <scope>NUCLEOTIDE SEQUENCE [LARGE SCALE GENOMIC DNA]</scope>
    <source>
        <strain evidence="4 5">S5H2222</strain>
    </source>
</reference>
<dbReference type="InterPro" id="IPR002509">
    <property type="entry name" value="NODB_dom"/>
</dbReference>
<dbReference type="PROSITE" id="PS51677">
    <property type="entry name" value="NODB"/>
    <property type="match status" value="1"/>
</dbReference>
<dbReference type="GO" id="GO:0016810">
    <property type="term" value="F:hydrolase activity, acting on carbon-nitrogen (but not peptide) bonds"/>
    <property type="evidence" value="ECO:0007669"/>
    <property type="project" value="InterPro"/>
</dbReference>
<dbReference type="PANTHER" id="PTHR34216:SF13">
    <property type="entry name" value="XYLANASE_CHITIN DEACETYLASE"/>
    <property type="match status" value="1"/>
</dbReference>
<keyword evidence="2" id="KW-1133">Transmembrane helix</keyword>
<dbReference type="Proteomes" id="UP000276349">
    <property type="component" value="Unassembled WGS sequence"/>
</dbReference>
<dbReference type="Pfam" id="PF01522">
    <property type="entry name" value="Polysacc_deac_1"/>
    <property type="match status" value="1"/>
</dbReference>
<dbReference type="OrthoDB" id="9778320at2"/>
<evidence type="ECO:0000313" key="4">
    <source>
        <dbReference type="EMBL" id="RTQ96583.1"/>
    </source>
</evidence>
<name>A0A3S0HQC2_9BACI</name>
<dbReference type="AlphaFoldDB" id="A0A3S0HQC2"/>
<feature type="transmembrane region" description="Helical" evidence="2">
    <location>
        <begin position="21"/>
        <end position="39"/>
    </location>
</feature>
<sequence length="425" mass="48865">MVTFLRRNCKIIFVANFREVYPLRFKIFITYVLLFFFAFTHSPSSANEMVDSKIEITHDVTGQIKLLSEEQINYIKLLKGNQYYATSIDDKYWGIQIGNGNIIIPKQYTTIVDGDLIKNTATSQVEVISIKNASIYSEPTRHSKEIAQLVKDMRISTNGLNGNFYEINIGGQKGYVHKWDVQVDNGIPILIYHHLVVDQENSIFKDSTSVYDIDLFKEQVKYLKENNYFTISLKDLDLWMQKKHTLPGKAVALTFDDANLSVEKLVYPILKENNMHATTFVIGNRVKEEIQTFNMNSFQFAGFNELRNILDVFDLEYHTYAFHEFNSKTGRSILQDASPEEFLEDFVNSKNVIKTVDSSLEPSYFSYPYGKYISKYEAILLQSGVSLAFLNKGGKATIDSPRFYVPRVPVQAKMTLDDFINAIQN</sequence>
<dbReference type="GO" id="GO:0005975">
    <property type="term" value="P:carbohydrate metabolic process"/>
    <property type="evidence" value="ECO:0007669"/>
    <property type="project" value="InterPro"/>
</dbReference>
<dbReference type="SUPFAM" id="SSF88713">
    <property type="entry name" value="Glycoside hydrolase/deacetylase"/>
    <property type="match status" value="1"/>
</dbReference>
<dbReference type="InterPro" id="IPR011330">
    <property type="entry name" value="Glyco_hydro/deAcase_b/a-brl"/>
</dbReference>
<evidence type="ECO:0000256" key="1">
    <source>
        <dbReference type="ARBA" id="ARBA00022729"/>
    </source>
</evidence>
<comment type="caution">
    <text evidence="4">The sequence shown here is derived from an EMBL/GenBank/DDBJ whole genome shotgun (WGS) entry which is preliminary data.</text>
</comment>
<dbReference type="Gene3D" id="2.30.30.40">
    <property type="entry name" value="SH3 Domains"/>
    <property type="match status" value="1"/>
</dbReference>
<organism evidence="4 5">
    <name type="scientific">Lysinibacillus telephonicus</name>
    <dbReference type="NCBI Taxonomy" id="1714840"/>
    <lineage>
        <taxon>Bacteria</taxon>
        <taxon>Bacillati</taxon>
        <taxon>Bacillota</taxon>
        <taxon>Bacilli</taxon>
        <taxon>Bacillales</taxon>
        <taxon>Bacillaceae</taxon>
        <taxon>Lysinibacillus</taxon>
    </lineage>
</organism>